<dbReference type="EMBL" id="OZ004260">
    <property type="protein sequence ID" value="CAK7920702.1"/>
    <property type="molecule type" value="Genomic_DNA"/>
</dbReference>
<protein>
    <submittedName>
        <fullName evidence="1">Uncharacterized protein</fullName>
    </submittedName>
</protein>
<accession>A0ABP0EN39</accession>
<gene>
    <name evidence="1" type="ORF">CAAN4_H05358</name>
</gene>
<evidence type="ECO:0000313" key="1">
    <source>
        <dbReference type="EMBL" id="CAK7920702.1"/>
    </source>
</evidence>
<dbReference type="Proteomes" id="UP001497600">
    <property type="component" value="Chromosome H"/>
</dbReference>
<sequence length="86" mass="9592">MSIAKRFISTTRVLKFQKEVPNWFPLNNPTTTNVAHKKWAPTNGNSFRSFAEYRLKAINQSPLAVRSKATISTGATKSAPTNVLKN</sequence>
<name>A0ABP0EN39_9ASCO</name>
<keyword evidence="2" id="KW-1185">Reference proteome</keyword>
<evidence type="ECO:0000313" key="2">
    <source>
        <dbReference type="Proteomes" id="UP001497600"/>
    </source>
</evidence>
<organism evidence="1 2">
    <name type="scientific">[Candida] anglica</name>
    <dbReference type="NCBI Taxonomy" id="148631"/>
    <lineage>
        <taxon>Eukaryota</taxon>
        <taxon>Fungi</taxon>
        <taxon>Dikarya</taxon>
        <taxon>Ascomycota</taxon>
        <taxon>Saccharomycotina</taxon>
        <taxon>Pichiomycetes</taxon>
        <taxon>Debaryomycetaceae</taxon>
        <taxon>Kurtzmaniella</taxon>
    </lineage>
</organism>
<reference evidence="1 2" key="1">
    <citation type="submission" date="2024-01" db="EMBL/GenBank/DDBJ databases">
        <authorList>
            <consortium name="Genoscope - CEA"/>
            <person name="William W."/>
        </authorList>
    </citation>
    <scope>NUCLEOTIDE SEQUENCE [LARGE SCALE GENOMIC DNA]</scope>
    <source>
        <strain evidence="1 2">29B2s-10</strain>
    </source>
</reference>
<proteinExistence type="predicted"/>